<dbReference type="Pfam" id="PF01026">
    <property type="entry name" value="TatD_DNase"/>
    <property type="match status" value="1"/>
</dbReference>
<protein>
    <submittedName>
        <fullName evidence="4">3'-5' ssDNA/RNA exonuclease TatD</fullName>
    </submittedName>
</protein>
<evidence type="ECO:0000256" key="3">
    <source>
        <dbReference type="PIRSR" id="PIRSR005902-1"/>
    </source>
</evidence>
<dbReference type="SUPFAM" id="SSF51556">
    <property type="entry name" value="Metallo-dependent hydrolases"/>
    <property type="match status" value="1"/>
</dbReference>
<keyword evidence="4" id="KW-0269">Exonuclease</keyword>
<dbReference type="EMBL" id="BSOT01000009">
    <property type="protein sequence ID" value="GLR72352.1"/>
    <property type="molecule type" value="Genomic_DNA"/>
</dbReference>
<dbReference type="PROSITE" id="PS01091">
    <property type="entry name" value="TATD_3"/>
    <property type="match status" value="1"/>
</dbReference>
<dbReference type="CDD" id="cd01310">
    <property type="entry name" value="TatD_DNAse"/>
    <property type="match status" value="1"/>
</dbReference>
<dbReference type="GO" id="GO:0004527">
    <property type="term" value="F:exonuclease activity"/>
    <property type="evidence" value="ECO:0007669"/>
    <property type="project" value="UniProtKB-KW"/>
</dbReference>
<dbReference type="RefSeq" id="WP_284218770.1">
    <property type="nucleotide sequence ID" value="NZ_BSOT01000009.1"/>
</dbReference>
<dbReference type="PANTHER" id="PTHR46124">
    <property type="entry name" value="D-AMINOACYL-TRNA DEACYLASE"/>
    <property type="match status" value="1"/>
</dbReference>
<dbReference type="InterPro" id="IPR032466">
    <property type="entry name" value="Metal_Hydrolase"/>
</dbReference>
<dbReference type="InterPro" id="IPR001130">
    <property type="entry name" value="TatD-like"/>
</dbReference>
<dbReference type="AlphaFoldDB" id="A0AA37T038"/>
<keyword evidence="3" id="KW-0479">Metal-binding</keyword>
<reference evidence="4" key="2">
    <citation type="submission" date="2023-01" db="EMBL/GenBank/DDBJ databases">
        <title>Draft genome sequence of Agaribacter marinus strain NBRC 110023.</title>
        <authorList>
            <person name="Sun Q."/>
            <person name="Mori K."/>
        </authorList>
    </citation>
    <scope>NUCLEOTIDE SEQUENCE</scope>
    <source>
        <strain evidence="4">NBRC 110023</strain>
    </source>
</reference>
<accession>A0AA37T038</accession>
<name>A0AA37T038_9ALTE</name>
<gene>
    <name evidence="4" type="primary">tatD</name>
    <name evidence="4" type="ORF">GCM10007852_32600</name>
</gene>
<evidence type="ECO:0000313" key="5">
    <source>
        <dbReference type="Proteomes" id="UP001156601"/>
    </source>
</evidence>
<keyword evidence="4" id="KW-0540">Nuclease</keyword>
<dbReference type="PANTHER" id="PTHR46124:SF2">
    <property type="entry name" value="D-AMINOACYL-TRNA DEACYLASE"/>
    <property type="match status" value="1"/>
</dbReference>
<feature type="binding site" evidence="3">
    <location>
        <position position="93"/>
    </location>
    <ligand>
        <name>a divalent metal cation</name>
        <dbReference type="ChEBI" id="CHEBI:60240"/>
        <label>1</label>
    </ligand>
</feature>
<comment type="similarity">
    <text evidence="1">Belongs to the metallo-dependent hydrolases superfamily. TatD-type hydrolase family.</text>
</comment>
<dbReference type="Gene3D" id="3.20.20.140">
    <property type="entry name" value="Metal-dependent hydrolases"/>
    <property type="match status" value="1"/>
</dbReference>
<keyword evidence="2" id="KW-0378">Hydrolase</keyword>
<reference evidence="4" key="1">
    <citation type="journal article" date="2014" name="Int. J. Syst. Evol. Microbiol.">
        <title>Complete genome sequence of Corynebacterium casei LMG S-19264T (=DSM 44701T), isolated from a smear-ripened cheese.</title>
        <authorList>
            <consortium name="US DOE Joint Genome Institute (JGI-PGF)"/>
            <person name="Walter F."/>
            <person name="Albersmeier A."/>
            <person name="Kalinowski J."/>
            <person name="Ruckert C."/>
        </authorList>
    </citation>
    <scope>NUCLEOTIDE SEQUENCE</scope>
    <source>
        <strain evidence="4">NBRC 110023</strain>
    </source>
</reference>
<organism evidence="4 5">
    <name type="scientific">Agaribacter marinus</name>
    <dbReference type="NCBI Taxonomy" id="1431249"/>
    <lineage>
        <taxon>Bacteria</taxon>
        <taxon>Pseudomonadati</taxon>
        <taxon>Pseudomonadota</taxon>
        <taxon>Gammaproteobacteria</taxon>
        <taxon>Alteromonadales</taxon>
        <taxon>Alteromonadaceae</taxon>
        <taxon>Agaribacter</taxon>
    </lineage>
</organism>
<sequence>MFDAGVNLLDRRFDPVEVIHNAAEAGLTGMLIISSDIEESDKARQFCHQYNGKPIQLRYTAGVHPHAASTWTNKSFDQLRLLAADKLCAAIGECGLDFNRNFSTPEEQKYAFLQQLKIAEVCNMGLYLHERDAFATQVDMLQKYAENAKFKVAHCFTGGIDNIKTYLALDCFIGITGWLCDPKRAAELREAVSQLPLNRLLLETDAPYLFPKNIRPRAKNNEPKLLNAIAIMLSELINVDIVEIQRCSAANAQRLFLSK</sequence>
<evidence type="ECO:0000256" key="1">
    <source>
        <dbReference type="ARBA" id="ARBA00009275"/>
    </source>
</evidence>
<comment type="caution">
    <text evidence="4">The sequence shown here is derived from an EMBL/GenBank/DDBJ whole genome shotgun (WGS) entry which is preliminary data.</text>
</comment>
<feature type="binding site" evidence="3">
    <location>
        <position position="129"/>
    </location>
    <ligand>
        <name>a divalent metal cation</name>
        <dbReference type="ChEBI" id="CHEBI:60240"/>
        <label>2</label>
    </ligand>
</feature>
<dbReference type="GO" id="GO:0005829">
    <property type="term" value="C:cytosol"/>
    <property type="evidence" value="ECO:0007669"/>
    <property type="project" value="TreeGrafter"/>
</dbReference>
<evidence type="ECO:0000313" key="4">
    <source>
        <dbReference type="EMBL" id="GLR72352.1"/>
    </source>
</evidence>
<evidence type="ECO:0000256" key="2">
    <source>
        <dbReference type="ARBA" id="ARBA00022801"/>
    </source>
</evidence>
<feature type="binding site" evidence="3">
    <location>
        <position position="154"/>
    </location>
    <ligand>
        <name>a divalent metal cation</name>
        <dbReference type="ChEBI" id="CHEBI:60240"/>
        <label>2</label>
    </ligand>
</feature>
<feature type="binding site" evidence="3">
    <location>
        <position position="205"/>
    </location>
    <ligand>
        <name>a divalent metal cation</name>
        <dbReference type="ChEBI" id="CHEBI:60240"/>
        <label>1</label>
    </ligand>
</feature>
<proteinExistence type="inferred from homology"/>
<dbReference type="InterPro" id="IPR018228">
    <property type="entry name" value="DNase_TatD-rel_CS"/>
</dbReference>
<dbReference type="GO" id="GO:0046872">
    <property type="term" value="F:metal ion binding"/>
    <property type="evidence" value="ECO:0007669"/>
    <property type="project" value="UniProtKB-KW"/>
</dbReference>
<keyword evidence="5" id="KW-1185">Reference proteome</keyword>
<dbReference type="PIRSF" id="PIRSF005902">
    <property type="entry name" value="DNase_TatD"/>
    <property type="match status" value="1"/>
</dbReference>
<dbReference type="Proteomes" id="UP001156601">
    <property type="component" value="Unassembled WGS sequence"/>
</dbReference>